<dbReference type="Proteomes" id="UP000789525">
    <property type="component" value="Unassembled WGS sequence"/>
</dbReference>
<reference evidence="1" key="1">
    <citation type="submission" date="2021-06" db="EMBL/GenBank/DDBJ databases">
        <authorList>
            <person name="Kallberg Y."/>
            <person name="Tangrot J."/>
            <person name="Rosling A."/>
        </authorList>
    </citation>
    <scope>NUCLEOTIDE SEQUENCE</scope>
    <source>
        <strain evidence="1">CL356</strain>
    </source>
</reference>
<proteinExistence type="predicted"/>
<comment type="caution">
    <text evidence="1">The sequence shown here is derived from an EMBL/GenBank/DDBJ whole genome shotgun (WGS) entry which is preliminary data.</text>
</comment>
<evidence type="ECO:0000313" key="1">
    <source>
        <dbReference type="EMBL" id="CAG8589799.1"/>
    </source>
</evidence>
<protein>
    <submittedName>
        <fullName evidence="1">9260_t:CDS:1</fullName>
    </submittedName>
</protein>
<dbReference type="EMBL" id="CAJVPT010012750">
    <property type="protein sequence ID" value="CAG8589799.1"/>
    <property type="molecule type" value="Genomic_DNA"/>
</dbReference>
<organism evidence="1 2">
    <name type="scientific">Acaulospora colombiana</name>
    <dbReference type="NCBI Taxonomy" id="27376"/>
    <lineage>
        <taxon>Eukaryota</taxon>
        <taxon>Fungi</taxon>
        <taxon>Fungi incertae sedis</taxon>
        <taxon>Mucoromycota</taxon>
        <taxon>Glomeromycotina</taxon>
        <taxon>Glomeromycetes</taxon>
        <taxon>Diversisporales</taxon>
        <taxon>Acaulosporaceae</taxon>
        <taxon>Acaulospora</taxon>
    </lineage>
</organism>
<sequence>MVTDNFSGGHALRDNRSGDGQARVGHVMQRMQNTNVAQVRLPLAVENVNQARVSVINALLNNSSRQMEFLSRIKRLGGLLI</sequence>
<keyword evidence="2" id="KW-1185">Reference proteome</keyword>
<accession>A0ACA9MFY7</accession>
<gene>
    <name evidence="1" type="ORF">ACOLOM_LOCUS6277</name>
</gene>
<name>A0ACA9MFY7_9GLOM</name>
<evidence type="ECO:0000313" key="2">
    <source>
        <dbReference type="Proteomes" id="UP000789525"/>
    </source>
</evidence>